<dbReference type="KEGG" id="nnu:104601237"/>
<keyword evidence="1" id="KW-0472">Membrane</keyword>
<dbReference type="STRING" id="4432.A0A1U8AKJ2"/>
<evidence type="ECO:0000313" key="3">
    <source>
        <dbReference type="Proteomes" id="UP000189703"/>
    </source>
</evidence>
<dbReference type="RefSeq" id="XP_010262811.1">
    <property type="nucleotide sequence ID" value="XM_010264509.2"/>
</dbReference>
<dbReference type="InterPro" id="IPR029044">
    <property type="entry name" value="Nucleotide-diphossugar_trans"/>
</dbReference>
<sequence length="445" mass="51217">MKALLELRFLHLLAISNSLSSESRGKKNLAIMSNFRRLGIMKSSIFTISFAALFFVVLFAVGARCNLFLHSTTSRTIRDALVFPSNKPQRKFKPFSSPVPLLLVKEEVNESYIEYSLTNITEQQRKTWSQNKSLEFEMFQSTDLARQFSRRVQEFFKSGCEVQFFMTWISPAKSFRRREFFALESLFKAHPNGCLIILSRTLDSRHGKRILEPLQHGGFKVLAVTPDLPYLFENTPAIAWFDEIKNGRKDPGEIPLAQNLSNLLRLAVLYKYGGIYLDTDFIVLKKLSGLRNSIGAQSMDETGNWTRLNNAVLIFDKNHPLLLKFIEEFSLTFNGNRWGYNGPYLVSRVIERMQKKNPGYEHNFTVLPPMAFYPVSWNRIGGFFKRPENPAMSRWISTKLRQLSGETFGLHLWNKQSGRLRIEEGSIIGKLISDHCVICDHLYSA</sequence>
<dbReference type="GeneID" id="104601237"/>
<dbReference type="AlphaFoldDB" id="A0A1U8AKJ2"/>
<feature type="domain" description="Alpha 1,4-glycosyltransferase" evidence="2">
    <location>
        <begin position="315"/>
        <end position="439"/>
    </location>
</feature>
<dbReference type="Proteomes" id="UP000189703">
    <property type="component" value="Unplaced"/>
</dbReference>
<dbReference type="eggNOG" id="KOG1928">
    <property type="taxonomic scope" value="Eukaryota"/>
</dbReference>
<protein>
    <submittedName>
        <fullName evidence="4">Lactosylceramide 4-alpha-galactosyltransferase-like</fullName>
    </submittedName>
</protein>
<dbReference type="Gene3D" id="3.90.550.20">
    <property type="match status" value="1"/>
</dbReference>
<evidence type="ECO:0000259" key="2">
    <source>
        <dbReference type="Pfam" id="PF04572"/>
    </source>
</evidence>
<dbReference type="InParanoid" id="A0A1U8AKJ2"/>
<gene>
    <name evidence="4" type="primary">LOC104601237</name>
</gene>
<dbReference type="FunCoup" id="A0A1U8AKJ2">
    <property type="interactions" value="83"/>
</dbReference>
<keyword evidence="1" id="KW-1133">Transmembrane helix</keyword>
<dbReference type="InterPro" id="IPR044789">
    <property type="entry name" value="Put_A1-4-GlycosylTfrase_plant"/>
</dbReference>
<organism evidence="3 4">
    <name type="scientific">Nelumbo nucifera</name>
    <name type="common">Sacred lotus</name>
    <dbReference type="NCBI Taxonomy" id="4432"/>
    <lineage>
        <taxon>Eukaryota</taxon>
        <taxon>Viridiplantae</taxon>
        <taxon>Streptophyta</taxon>
        <taxon>Embryophyta</taxon>
        <taxon>Tracheophyta</taxon>
        <taxon>Spermatophyta</taxon>
        <taxon>Magnoliopsida</taxon>
        <taxon>Proteales</taxon>
        <taxon>Nelumbonaceae</taxon>
        <taxon>Nelumbo</taxon>
    </lineage>
</organism>
<dbReference type="InterPro" id="IPR007652">
    <property type="entry name" value="A1-4-GlycosylTfrase_dom"/>
</dbReference>
<dbReference type="Pfam" id="PF04488">
    <property type="entry name" value="Gly_transf_sug"/>
    <property type="match status" value="1"/>
</dbReference>
<reference evidence="4" key="1">
    <citation type="submission" date="2025-08" db="UniProtKB">
        <authorList>
            <consortium name="RefSeq"/>
        </authorList>
    </citation>
    <scope>IDENTIFICATION</scope>
</reference>
<dbReference type="Pfam" id="PF04572">
    <property type="entry name" value="Gb3_synth"/>
    <property type="match status" value="1"/>
</dbReference>
<evidence type="ECO:0000313" key="4">
    <source>
        <dbReference type="RefSeq" id="XP_010262811.1"/>
    </source>
</evidence>
<keyword evidence="1" id="KW-0812">Transmembrane</keyword>
<dbReference type="OMA" id="IPGFFMK"/>
<dbReference type="PANTHER" id="PTHR46781:SF2">
    <property type="entry name" value="ALPHA 1,4-GLYCOSYLTRANSFERASE FAMILY PROTEIN"/>
    <property type="match status" value="1"/>
</dbReference>
<feature type="transmembrane region" description="Helical" evidence="1">
    <location>
        <begin position="44"/>
        <end position="69"/>
    </location>
</feature>
<dbReference type="PANTHER" id="PTHR46781">
    <property type="entry name" value="ALPHA 1,4-GLYCOSYLTRANSFERASE FAMILY PROTEIN"/>
    <property type="match status" value="1"/>
</dbReference>
<dbReference type="OrthoDB" id="409543at2759"/>
<keyword evidence="3" id="KW-1185">Reference proteome</keyword>
<proteinExistence type="predicted"/>
<dbReference type="InterPro" id="IPR007577">
    <property type="entry name" value="GlycoTrfase_DXD_sugar-bd_CS"/>
</dbReference>
<dbReference type="SUPFAM" id="SSF53448">
    <property type="entry name" value="Nucleotide-diphospho-sugar transferases"/>
    <property type="match status" value="1"/>
</dbReference>
<accession>A0A1U8AKJ2</accession>
<name>A0A1U8AKJ2_NELNU</name>
<evidence type="ECO:0000256" key="1">
    <source>
        <dbReference type="SAM" id="Phobius"/>
    </source>
</evidence>